<keyword evidence="2" id="KW-1185">Reference proteome</keyword>
<sequence>MRELWSSAGRCRAVGLGGPGWAGEKKRKTEQAAVEQQRVSLKRSIMAVNSNGAEATGGVYVYTGSLHEHRVPEGVTKVVCREDVEAIRSAAFEE</sequence>
<comment type="caution">
    <text evidence="1">The sequence shown here is derived from an EMBL/GenBank/DDBJ whole genome shotgun (WGS) entry which is preliminary data.</text>
</comment>
<organism evidence="1 2">
    <name type="scientific">Thalassiosira oceanica</name>
    <name type="common">Marine diatom</name>
    <dbReference type="NCBI Taxonomy" id="159749"/>
    <lineage>
        <taxon>Eukaryota</taxon>
        <taxon>Sar</taxon>
        <taxon>Stramenopiles</taxon>
        <taxon>Ochrophyta</taxon>
        <taxon>Bacillariophyta</taxon>
        <taxon>Coscinodiscophyceae</taxon>
        <taxon>Thalassiosirophycidae</taxon>
        <taxon>Thalassiosirales</taxon>
        <taxon>Thalassiosiraceae</taxon>
        <taxon>Thalassiosira</taxon>
    </lineage>
</organism>
<evidence type="ECO:0000313" key="2">
    <source>
        <dbReference type="Proteomes" id="UP000266841"/>
    </source>
</evidence>
<evidence type="ECO:0000313" key="1">
    <source>
        <dbReference type="EMBL" id="EJK45811.1"/>
    </source>
</evidence>
<dbReference type="Proteomes" id="UP000266841">
    <property type="component" value="Unassembled WGS sequence"/>
</dbReference>
<proteinExistence type="predicted"/>
<protein>
    <submittedName>
        <fullName evidence="1">Uncharacterized protein</fullName>
    </submittedName>
</protein>
<reference evidence="1 2" key="1">
    <citation type="journal article" date="2012" name="Genome Biol.">
        <title>Genome and low-iron response of an oceanic diatom adapted to chronic iron limitation.</title>
        <authorList>
            <person name="Lommer M."/>
            <person name="Specht M."/>
            <person name="Roy A.S."/>
            <person name="Kraemer L."/>
            <person name="Andreson R."/>
            <person name="Gutowska M.A."/>
            <person name="Wolf J."/>
            <person name="Bergner S.V."/>
            <person name="Schilhabel M.B."/>
            <person name="Klostermeier U.C."/>
            <person name="Beiko R.G."/>
            <person name="Rosenstiel P."/>
            <person name="Hippler M."/>
            <person name="Laroche J."/>
        </authorList>
    </citation>
    <scope>NUCLEOTIDE SEQUENCE [LARGE SCALE GENOMIC DNA]</scope>
    <source>
        <strain evidence="1 2">CCMP1005</strain>
    </source>
</reference>
<name>K0RA19_THAOC</name>
<dbReference type="EMBL" id="AGNL01048230">
    <property type="protein sequence ID" value="EJK45811.1"/>
    <property type="molecule type" value="Genomic_DNA"/>
</dbReference>
<feature type="non-terminal residue" evidence="1">
    <location>
        <position position="94"/>
    </location>
</feature>
<accession>K0RA19</accession>
<dbReference type="AlphaFoldDB" id="K0RA19"/>
<gene>
    <name evidence="1" type="ORF">THAOC_35555</name>
</gene>